<organism evidence="5 6">
    <name type="scientific">Pseudocercospora eumusae</name>
    <dbReference type="NCBI Taxonomy" id="321146"/>
    <lineage>
        <taxon>Eukaryota</taxon>
        <taxon>Fungi</taxon>
        <taxon>Dikarya</taxon>
        <taxon>Ascomycota</taxon>
        <taxon>Pezizomycotina</taxon>
        <taxon>Dothideomycetes</taxon>
        <taxon>Dothideomycetidae</taxon>
        <taxon>Mycosphaerellales</taxon>
        <taxon>Mycosphaerellaceae</taxon>
        <taxon>Pseudocercospora</taxon>
    </lineage>
</organism>
<dbReference type="Proteomes" id="UP000070133">
    <property type="component" value="Unassembled WGS sequence"/>
</dbReference>
<proteinExistence type="predicted"/>
<dbReference type="PANTHER" id="PTHR35394:SF5">
    <property type="entry name" value="DUF3176 DOMAIN-CONTAINING PROTEIN"/>
    <property type="match status" value="1"/>
</dbReference>
<evidence type="ECO:0000313" key="6">
    <source>
        <dbReference type="Proteomes" id="UP000070133"/>
    </source>
</evidence>
<protein>
    <recommendedName>
        <fullName evidence="4">Xylanolytic transcriptional activator regulatory domain-containing protein</fullName>
    </recommendedName>
</protein>
<dbReference type="InterPro" id="IPR021514">
    <property type="entry name" value="DUF3176"/>
</dbReference>
<evidence type="ECO:0000256" key="1">
    <source>
        <dbReference type="ARBA" id="ARBA00023242"/>
    </source>
</evidence>
<name>A0A139GYR0_9PEZI</name>
<evidence type="ECO:0000313" key="5">
    <source>
        <dbReference type="EMBL" id="KXS95330.1"/>
    </source>
</evidence>
<feature type="region of interest" description="Disordered" evidence="2">
    <location>
        <begin position="611"/>
        <end position="636"/>
    </location>
</feature>
<accession>A0A139GYR0</accession>
<feature type="region of interest" description="Disordered" evidence="2">
    <location>
        <begin position="659"/>
        <end position="690"/>
    </location>
</feature>
<keyword evidence="3" id="KW-0812">Transmembrane</keyword>
<comment type="caution">
    <text evidence="5">The sequence shown here is derived from an EMBL/GenBank/DDBJ whole genome shotgun (WGS) entry which is preliminary data.</text>
</comment>
<feature type="region of interest" description="Disordered" evidence="2">
    <location>
        <begin position="704"/>
        <end position="759"/>
    </location>
</feature>
<dbReference type="CDD" id="cd12148">
    <property type="entry name" value="fungal_TF_MHR"/>
    <property type="match status" value="1"/>
</dbReference>
<dbReference type="OrthoDB" id="5121955at2759"/>
<sequence>MTRYTGVSSHWQRIWSRWNGTWILELSAIAFSLATFVGLLIILSIGNGKTVWNGVTLNGCVSILATASKLAALFALSSAIGQAKWAVFWHKSGSLLDFEAIDSASRGALGCAQLLFHTRHVALLGAFATILAFGFDPFAQQLVQYQTVTEYDSEPTAKLPFTQRYSGGNLFPIYGTSGGTGTGQNKLQASLDYTMQAAALCGLVMSADMISEQLSATCPSGDCKWPSVNSLAICSKCFDLHSLVKANSSFGSPSSAMLGTGPMMMGNLTALTLPNGLRLDNINGQIPQLKMSTLGTALPSETCMMKASDTLIWSMTMMRTKPKDATAKWPEVPVESRECALYYCVQQYNTSMTGNRITEIATEMTTEKRSKNSWQPQSYQGVNQSQTLQFLQSLSWSEPGAKSWYTINRTDLMLGSKYNISNDAVKSLSYYFWSNYYVQTSLDPNISGYLITRADGNDFKPDAMQVLYDEPDLDSRFAILAKSMSNAMRVDKVDGTYELGAVGKLVTKYRIEWPWISLPVLVVLASIVQLLMIIKSSKNLPLWKSSILASLSRGPYVKDVFHGAETVAAMRAAAARDKVYLFEDDLPSSKARAEEYLLSIASPSLSNWTNDSEQSPLTPYRSRFDSTRTHRRNISESSTITLVNNAEDSPYSPAITHFKDVAGHRRGPSDLSSRDSTPPNEGHQIILDHSHSWRVPTPVTAAWTPNTVQRPTAPPRVQSDTTIRTGNGIHNAYSLENQSHSSGSPPTGDSRLWPDLQPGQFNWDQNITEASSASCDFSHLTDLDDIFTFTGNSFLPALPPQTSDFPPISTYGQPGLHTTPLLPGPVSPLDGGHIPPRSSSTVHIPGLNPRDQEYLRIEGCFDLPPPHVLRLMMRMYFKMVHPNLPIVAEDQFWTLWSGDEFRVGEFSFLQLRAMIFAATSYTELETLSSLGFVSKREARNTHFRQAKLLFDFGIEREAIANAQACLLLSYNAPNYNLLRLNTYWITNAIRFARIARADSYYRIKDPVKSKMLKRIWWGVILRDRILSLGLRRSIQVPLENDWDTEKHILQAEDFQSELGNSPMHDTETQLRIFEMLGTMCRLAQCLTHTSRILYKHERLDDRLEYASRSLPTLVSDIQRSLESLRLWHEQAIRAFPFPISLDDAHETICVYANMMFSYHASAVFGLNTYLILLREVFPATKSMFSLEEAREALEIANNDVSRRTQELVQVRLVKYLPISASAVLALPLILQAINVAAARGSGMESVEIRRLDVFTKTLKSQQQNFDGSDFCADVLANIVAYAQDDSKFVTSMTAWKSDNKDTNGHASGGPPQGKIKLDWGNLVFKRPRLFLRMVLYIDHAFCTGGPPQEEDFPAELQRGAV</sequence>
<evidence type="ECO:0000256" key="2">
    <source>
        <dbReference type="SAM" id="MobiDB-lite"/>
    </source>
</evidence>
<feature type="transmembrane region" description="Helical" evidence="3">
    <location>
        <begin position="21"/>
        <end position="43"/>
    </location>
</feature>
<keyword evidence="3" id="KW-0472">Membrane</keyword>
<dbReference type="STRING" id="321146.A0A139GYR0"/>
<feature type="compositionally biased region" description="Polar residues" evidence="2">
    <location>
        <begin position="734"/>
        <end position="747"/>
    </location>
</feature>
<feature type="domain" description="Xylanolytic transcriptional activator regulatory" evidence="4">
    <location>
        <begin position="874"/>
        <end position="1112"/>
    </location>
</feature>
<dbReference type="Pfam" id="PF11374">
    <property type="entry name" value="DUF3176"/>
    <property type="match status" value="1"/>
</dbReference>
<evidence type="ECO:0000256" key="3">
    <source>
        <dbReference type="SAM" id="Phobius"/>
    </source>
</evidence>
<keyword evidence="6" id="KW-1185">Reference proteome</keyword>
<dbReference type="GO" id="GO:0006351">
    <property type="term" value="P:DNA-templated transcription"/>
    <property type="evidence" value="ECO:0007669"/>
    <property type="project" value="InterPro"/>
</dbReference>
<keyword evidence="3" id="KW-1133">Transmembrane helix</keyword>
<dbReference type="InterPro" id="IPR007219">
    <property type="entry name" value="XnlR_reg_dom"/>
</dbReference>
<evidence type="ECO:0000259" key="4">
    <source>
        <dbReference type="Pfam" id="PF04082"/>
    </source>
</evidence>
<dbReference type="GO" id="GO:0003677">
    <property type="term" value="F:DNA binding"/>
    <property type="evidence" value="ECO:0007669"/>
    <property type="project" value="InterPro"/>
</dbReference>
<dbReference type="GO" id="GO:0008270">
    <property type="term" value="F:zinc ion binding"/>
    <property type="evidence" value="ECO:0007669"/>
    <property type="project" value="InterPro"/>
</dbReference>
<keyword evidence="1" id="KW-0539">Nucleus</keyword>
<reference evidence="5 6" key="1">
    <citation type="submission" date="2015-07" db="EMBL/GenBank/DDBJ databases">
        <title>Comparative genomics of the Sigatoka disease complex on banana suggests a link between parallel evolutionary changes in Pseudocercospora fijiensis and Pseudocercospora eumusae and increased virulence on the banana host.</title>
        <authorList>
            <person name="Chang T.-C."/>
            <person name="Salvucci A."/>
            <person name="Crous P.W."/>
            <person name="Stergiopoulos I."/>
        </authorList>
    </citation>
    <scope>NUCLEOTIDE SEQUENCE [LARGE SCALE GENOMIC DNA]</scope>
    <source>
        <strain evidence="5 6">CBS 114824</strain>
    </source>
</reference>
<dbReference type="PANTHER" id="PTHR35394">
    <property type="entry name" value="DUF3176 DOMAIN-CONTAINING PROTEIN"/>
    <property type="match status" value="1"/>
</dbReference>
<dbReference type="EMBL" id="LFZN01000221">
    <property type="protein sequence ID" value="KXS95330.1"/>
    <property type="molecule type" value="Genomic_DNA"/>
</dbReference>
<gene>
    <name evidence="5" type="ORF">AC578_5270</name>
</gene>
<feature type="compositionally biased region" description="Polar residues" evidence="2">
    <location>
        <begin position="670"/>
        <end position="679"/>
    </location>
</feature>
<dbReference type="Pfam" id="PF04082">
    <property type="entry name" value="Fungal_trans"/>
    <property type="match status" value="1"/>
</dbReference>